<evidence type="ECO:0000313" key="1">
    <source>
        <dbReference type="EMBL" id="KAJ9587335.1"/>
    </source>
</evidence>
<reference evidence="1" key="2">
    <citation type="submission" date="2023-05" db="EMBL/GenBank/DDBJ databases">
        <authorList>
            <person name="Fouks B."/>
        </authorList>
    </citation>
    <scope>NUCLEOTIDE SEQUENCE</scope>
    <source>
        <strain evidence="1">Stay&amp;Tobe</strain>
        <tissue evidence="1">Testes</tissue>
    </source>
</reference>
<feature type="non-terminal residue" evidence="1">
    <location>
        <position position="1"/>
    </location>
</feature>
<evidence type="ECO:0000313" key="2">
    <source>
        <dbReference type="Proteomes" id="UP001233999"/>
    </source>
</evidence>
<comment type="caution">
    <text evidence="1">The sequence shown here is derived from an EMBL/GenBank/DDBJ whole genome shotgun (WGS) entry which is preliminary data.</text>
</comment>
<accession>A0AAD8EEB1</accession>
<feature type="non-terminal residue" evidence="1">
    <location>
        <position position="58"/>
    </location>
</feature>
<reference evidence="1" key="1">
    <citation type="journal article" date="2023" name="IScience">
        <title>Live-bearing cockroach genome reveals convergent evolutionary mechanisms linked to viviparity in insects and beyond.</title>
        <authorList>
            <person name="Fouks B."/>
            <person name="Harrison M.C."/>
            <person name="Mikhailova A.A."/>
            <person name="Marchal E."/>
            <person name="English S."/>
            <person name="Carruthers M."/>
            <person name="Jennings E.C."/>
            <person name="Chiamaka E.L."/>
            <person name="Frigard R.A."/>
            <person name="Pippel M."/>
            <person name="Attardo G.M."/>
            <person name="Benoit J.B."/>
            <person name="Bornberg-Bauer E."/>
            <person name="Tobe S.S."/>
        </authorList>
    </citation>
    <scope>NUCLEOTIDE SEQUENCE</scope>
    <source>
        <strain evidence="1">Stay&amp;Tobe</strain>
    </source>
</reference>
<protein>
    <submittedName>
        <fullName evidence="1">Uncharacterized protein</fullName>
    </submittedName>
</protein>
<gene>
    <name evidence="1" type="ORF">L9F63_019144</name>
</gene>
<dbReference type="AlphaFoldDB" id="A0AAD8EEB1"/>
<organism evidence="1 2">
    <name type="scientific">Diploptera punctata</name>
    <name type="common">Pacific beetle cockroach</name>
    <dbReference type="NCBI Taxonomy" id="6984"/>
    <lineage>
        <taxon>Eukaryota</taxon>
        <taxon>Metazoa</taxon>
        <taxon>Ecdysozoa</taxon>
        <taxon>Arthropoda</taxon>
        <taxon>Hexapoda</taxon>
        <taxon>Insecta</taxon>
        <taxon>Pterygota</taxon>
        <taxon>Neoptera</taxon>
        <taxon>Polyneoptera</taxon>
        <taxon>Dictyoptera</taxon>
        <taxon>Blattodea</taxon>
        <taxon>Blaberoidea</taxon>
        <taxon>Blaberidae</taxon>
        <taxon>Diplopterinae</taxon>
        <taxon>Diploptera</taxon>
    </lineage>
</organism>
<dbReference type="EMBL" id="JASPKZ010006451">
    <property type="protein sequence ID" value="KAJ9587335.1"/>
    <property type="molecule type" value="Genomic_DNA"/>
</dbReference>
<keyword evidence="2" id="KW-1185">Reference proteome</keyword>
<proteinExistence type="predicted"/>
<name>A0AAD8EEB1_DIPPU</name>
<dbReference type="Proteomes" id="UP001233999">
    <property type="component" value="Unassembled WGS sequence"/>
</dbReference>
<sequence>RSMGIMFNNYYKLHVAYSFRRDSVYGTVDRRFIHKLIKSDEFASIYTVKLCQFTVPAY</sequence>